<evidence type="ECO:0000256" key="1">
    <source>
        <dbReference type="SAM" id="MobiDB-lite"/>
    </source>
</evidence>
<dbReference type="AlphaFoldDB" id="A0AAD1WXH4"/>
<feature type="compositionally biased region" description="Polar residues" evidence="1">
    <location>
        <begin position="89"/>
        <end position="100"/>
    </location>
</feature>
<feature type="region of interest" description="Disordered" evidence="1">
    <location>
        <begin position="68"/>
        <end position="147"/>
    </location>
</feature>
<reference evidence="2" key="1">
    <citation type="submission" date="2022-03" db="EMBL/GenBank/DDBJ databases">
        <authorList>
            <person name="Alioto T."/>
            <person name="Alioto T."/>
            <person name="Gomez Garrido J."/>
        </authorList>
    </citation>
    <scope>NUCLEOTIDE SEQUENCE</scope>
</reference>
<evidence type="ECO:0000313" key="3">
    <source>
        <dbReference type="Proteomes" id="UP001295444"/>
    </source>
</evidence>
<feature type="compositionally biased region" description="Basic residues" evidence="1">
    <location>
        <begin position="137"/>
        <end position="147"/>
    </location>
</feature>
<comment type="caution">
    <text evidence="2">The sequence shown here is derived from an EMBL/GenBank/DDBJ whole genome shotgun (WGS) entry which is preliminary data.</text>
</comment>
<dbReference type="EMBL" id="CAKOES020003379">
    <property type="protein sequence ID" value="CAH2331467.1"/>
    <property type="molecule type" value="Genomic_DNA"/>
</dbReference>
<proteinExistence type="predicted"/>
<feature type="compositionally biased region" description="Basic residues" evidence="1">
    <location>
        <begin position="73"/>
        <end position="82"/>
    </location>
</feature>
<dbReference type="Proteomes" id="UP001295444">
    <property type="component" value="Unassembled WGS sequence"/>
</dbReference>
<sequence length="147" mass="16833">MIAINQSILNVEAEHAVLLTSPEGIQLKLKLKDELLKYKNELIRFKREKFEKVQLDYQQHRAYKWLSGDTQRRPRRPRKIIQRPKITTIDVTSGESASENDTQHETPAFLENIGTVTRSRGVDLGGVEQDVGTKAKVGPRGKPPYRK</sequence>
<protein>
    <submittedName>
        <fullName evidence="2">Uncharacterized protein</fullName>
    </submittedName>
</protein>
<name>A0AAD1WXH4_PELCU</name>
<gene>
    <name evidence="2" type="ORF">PECUL_23A057472</name>
</gene>
<keyword evidence="3" id="KW-1185">Reference proteome</keyword>
<accession>A0AAD1WXH4</accession>
<evidence type="ECO:0000313" key="2">
    <source>
        <dbReference type="EMBL" id="CAH2331467.1"/>
    </source>
</evidence>
<organism evidence="2 3">
    <name type="scientific">Pelobates cultripes</name>
    <name type="common">Western spadefoot toad</name>
    <dbReference type="NCBI Taxonomy" id="61616"/>
    <lineage>
        <taxon>Eukaryota</taxon>
        <taxon>Metazoa</taxon>
        <taxon>Chordata</taxon>
        <taxon>Craniata</taxon>
        <taxon>Vertebrata</taxon>
        <taxon>Euteleostomi</taxon>
        <taxon>Amphibia</taxon>
        <taxon>Batrachia</taxon>
        <taxon>Anura</taxon>
        <taxon>Pelobatoidea</taxon>
        <taxon>Pelobatidae</taxon>
        <taxon>Pelobates</taxon>
    </lineage>
</organism>